<evidence type="ECO:0000256" key="1">
    <source>
        <dbReference type="SAM" id="Phobius"/>
    </source>
</evidence>
<reference evidence="2" key="1">
    <citation type="submission" date="2021-02" db="EMBL/GenBank/DDBJ databases">
        <authorList>
            <person name="Nowell W R."/>
        </authorList>
    </citation>
    <scope>NUCLEOTIDE SEQUENCE</scope>
</reference>
<organism evidence="2 3">
    <name type="scientific">Adineta steineri</name>
    <dbReference type="NCBI Taxonomy" id="433720"/>
    <lineage>
        <taxon>Eukaryota</taxon>
        <taxon>Metazoa</taxon>
        <taxon>Spiralia</taxon>
        <taxon>Gnathifera</taxon>
        <taxon>Rotifera</taxon>
        <taxon>Eurotatoria</taxon>
        <taxon>Bdelloidea</taxon>
        <taxon>Adinetida</taxon>
        <taxon>Adinetidae</taxon>
        <taxon>Adineta</taxon>
    </lineage>
</organism>
<sequence length="73" mass="8534">MSNYSGNIQSNAIYRTKFILLLLFSIPSVICALYVVYNVVKLRSFRRRFQNQILIILVFIILFNIVFNIPTSC</sequence>
<dbReference type="Proteomes" id="UP000663844">
    <property type="component" value="Unassembled WGS sequence"/>
</dbReference>
<accession>A0A820BZW4</accession>
<feature type="non-terminal residue" evidence="2">
    <location>
        <position position="73"/>
    </location>
</feature>
<gene>
    <name evidence="2" type="ORF">OXD698_LOCUS41521</name>
</gene>
<evidence type="ECO:0000313" key="3">
    <source>
        <dbReference type="Proteomes" id="UP000663844"/>
    </source>
</evidence>
<feature type="transmembrane region" description="Helical" evidence="1">
    <location>
        <begin position="52"/>
        <end position="70"/>
    </location>
</feature>
<keyword evidence="1" id="KW-1133">Transmembrane helix</keyword>
<name>A0A820BZW4_9BILA</name>
<keyword evidence="1" id="KW-0472">Membrane</keyword>
<proteinExistence type="predicted"/>
<protein>
    <submittedName>
        <fullName evidence="2">Uncharacterized protein</fullName>
    </submittedName>
</protein>
<evidence type="ECO:0000313" key="2">
    <source>
        <dbReference type="EMBL" id="CAF4214140.1"/>
    </source>
</evidence>
<comment type="caution">
    <text evidence="2">The sequence shown here is derived from an EMBL/GenBank/DDBJ whole genome shotgun (WGS) entry which is preliminary data.</text>
</comment>
<keyword evidence="1" id="KW-0812">Transmembrane</keyword>
<dbReference type="EMBL" id="CAJOAZ010010043">
    <property type="protein sequence ID" value="CAF4214140.1"/>
    <property type="molecule type" value="Genomic_DNA"/>
</dbReference>
<feature type="transmembrane region" description="Helical" evidence="1">
    <location>
        <begin position="18"/>
        <end position="40"/>
    </location>
</feature>
<dbReference type="AlphaFoldDB" id="A0A820BZW4"/>